<comment type="caution">
    <text evidence="2">The sequence shown here is derived from an EMBL/GenBank/DDBJ whole genome shotgun (WGS) entry which is preliminary data.</text>
</comment>
<reference evidence="2 3" key="1">
    <citation type="submission" date="2014-06" db="EMBL/GenBank/DDBJ databases">
        <title>Whole Genome Sequences of Three Symbiotic Endozoicomonas Bacteria.</title>
        <authorList>
            <person name="Neave M.J."/>
            <person name="Apprill A."/>
            <person name="Voolstra C.R."/>
        </authorList>
    </citation>
    <scope>NUCLEOTIDE SEQUENCE [LARGE SCALE GENOMIC DNA]</scope>
    <source>
        <strain evidence="2 3">DSM 25634</strain>
    </source>
</reference>
<dbReference type="OrthoDB" id="329419at2"/>
<keyword evidence="3" id="KW-1185">Reference proteome</keyword>
<gene>
    <name evidence="2" type="ORF">GZ78_20500</name>
</gene>
<accession>A0A081NEY0</accession>
<evidence type="ECO:0000313" key="3">
    <source>
        <dbReference type="Proteomes" id="UP000028073"/>
    </source>
</evidence>
<proteinExistence type="predicted"/>
<name>A0A081NEY0_9GAMM</name>
<evidence type="ECO:0000313" key="2">
    <source>
        <dbReference type="EMBL" id="KEQ17003.1"/>
    </source>
</evidence>
<feature type="region of interest" description="Disordered" evidence="1">
    <location>
        <begin position="46"/>
        <end position="76"/>
    </location>
</feature>
<evidence type="ECO:0000256" key="1">
    <source>
        <dbReference type="SAM" id="MobiDB-lite"/>
    </source>
</evidence>
<organism evidence="2 3">
    <name type="scientific">Endozoicomonas numazuensis</name>
    <dbReference type="NCBI Taxonomy" id="1137799"/>
    <lineage>
        <taxon>Bacteria</taxon>
        <taxon>Pseudomonadati</taxon>
        <taxon>Pseudomonadota</taxon>
        <taxon>Gammaproteobacteria</taxon>
        <taxon>Oceanospirillales</taxon>
        <taxon>Endozoicomonadaceae</taxon>
        <taxon>Endozoicomonas</taxon>
    </lineage>
</organism>
<dbReference type="AlphaFoldDB" id="A0A081NEY0"/>
<dbReference type="InterPro" id="IPR019291">
    <property type="entry name" value="Host_attachment_protein"/>
</dbReference>
<dbReference type="RefSeq" id="WP_034839402.1">
    <property type="nucleotide sequence ID" value="NZ_JOKH01000004.1"/>
</dbReference>
<dbReference type="Pfam" id="PF10116">
    <property type="entry name" value="Host_attach"/>
    <property type="match status" value="1"/>
</dbReference>
<sequence length="148" mass="16596">MKKSWVLVADNSQARVYELSIKPVQLTLLDQHDHPEGKWRNQELVSDRAGSTPSALGKMANRAVGTDVSPKETESSNFARELAGSINHAYDLNRFKSLQICSPPKLLGEIQPNLKKGITIEKKVNKDLVREDEDGILKYLYTCEFPAD</sequence>
<evidence type="ECO:0008006" key="4">
    <source>
        <dbReference type="Google" id="ProtNLM"/>
    </source>
</evidence>
<dbReference type="Proteomes" id="UP000028073">
    <property type="component" value="Unassembled WGS sequence"/>
</dbReference>
<protein>
    <recommendedName>
        <fullName evidence="4">Host attachment protein</fullName>
    </recommendedName>
</protein>
<dbReference type="EMBL" id="JOKH01000004">
    <property type="protein sequence ID" value="KEQ17003.1"/>
    <property type="molecule type" value="Genomic_DNA"/>
</dbReference>
<dbReference type="eggNOG" id="COG5622">
    <property type="taxonomic scope" value="Bacteria"/>
</dbReference>